<accession>A0A218VRB0</accession>
<keyword evidence="4" id="KW-1185">Reference proteome</keyword>
<dbReference type="InterPro" id="IPR008395">
    <property type="entry name" value="Agenet-like_dom"/>
</dbReference>
<feature type="domain" description="Agenet" evidence="1">
    <location>
        <begin position="244"/>
        <end position="300"/>
    </location>
</feature>
<gene>
    <name evidence="5" type="primary">LOC116213445</name>
    <name evidence="2" type="ORF">CDL15_Pgr020187</name>
</gene>
<reference evidence="3" key="1">
    <citation type="journal article" date="2017" name="Plant J.">
        <title>The pomegranate (Punica granatum L.) genome and the genomics of punicalagin biosynthesis.</title>
        <authorList>
            <person name="Qin G."/>
            <person name="Xu C."/>
            <person name="Ming R."/>
            <person name="Tang H."/>
            <person name="Guyot R."/>
            <person name="Kramer E.M."/>
            <person name="Hu Y."/>
            <person name="Yi X."/>
            <person name="Qi Y."/>
            <person name="Xu X."/>
            <person name="Gao Z."/>
            <person name="Pan H."/>
            <person name="Jian J."/>
            <person name="Tian Y."/>
            <person name="Yue Z."/>
            <person name="Xu Y."/>
        </authorList>
    </citation>
    <scope>NUCLEOTIDE SEQUENCE [LARGE SCALE GENOMIC DNA]</scope>
    <source>
        <strain evidence="3">cv. Dabenzi</strain>
    </source>
</reference>
<dbReference type="Proteomes" id="UP000197138">
    <property type="component" value="Unassembled WGS sequence"/>
</dbReference>
<reference evidence="2" key="2">
    <citation type="submission" date="2017-06" db="EMBL/GenBank/DDBJ databases">
        <title>The pomegranate genome and the genomics of punicalagin biosynthesis.</title>
        <authorList>
            <person name="Xu C."/>
        </authorList>
    </citation>
    <scope>NUCLEOTIDE SEQUENCE [LARGE SCALE GENOMIC DNA]</scope>
    <source>
        <tissue evidence="2">Fresh leaf</tissue>
    </source>
</reference>
<dbReference type="EMBL" id="MTKT01006319">
    <property type="protein sequence ID" value="OWM62893.1"/>
    <property type="molecule type" value="Genomic_DNA"/>
</dbReference>
<dbReference type="RefSeq" id="XP_031404253.1">
    <property type="nucleotide sequence ID" value="XM_031548393.1"/>
</dbReference>
<dbReference type="PANTHER" id="PTHR31917:SF147">
    <property type="entry name" value="AGENET DOMAIN-CONTAINING PROTEIN"/>
    <property type="match status" value="1"/>
</dbReference>
<feature type="domain" description="Agenet" evidence="1">
    <location>
        <begin position="90"/>
        <end position="146"/>
    </location>
</feature>
<dbReference type="PANTHER" id="PTHR31917">
    <property type="entry name" value="AGENET DOMAIN-CONTAINING PROTEIN-RELATED"/>
    <property type="match status" value="1"/>
</dbReference>
<dbReference type="OrthoDB" id="2020707at2759"/>
<evidence type="ECO:0000313" key="2">
    <source>
        <dbReference type="EMBL" id="OWM62893.1"/>
    </source>
</evidence>
<dbReference type="Proteomes" id="UP000515151">
    <property type="component" value="Chromosome 7"/>
</dbReference>
<dbReference type="Gene3D" id="2.30.30.140">
    <property type="match status" value="1"/>
</dbReference>
<dbReference type="AlphaFoldDB" id="A0A218VRB0"/>
<reference evidence="5" key="4">
    <citation type="submission" date="2025-04" db="UniProtKB">
        <authorList>
            <consortium name="RefSeq"/>
        </authorList>
    </citation>
    <scope>IDENTIFICATION</scope>
    <source>
        <tissue evidence="5">Leaf</tissue>
    </source>
</reference>
<name>A0A218VRB0_PUNGR</name>
<dbReference type="GeneID" id="116213445"/>
<dbReference type="CDD" id="cd20405">
    <property type="entry name" value="Tudor_Agenet_AtDUF_rpt1_3"/>
    <property type="match status" value="2"/>
</dbReference>
<evidence type="ECO:0000313" key="5">
    <source>
        <dbReference type="RefSeq" id="XP_031404253.1"/>
    </source>
</evidence>
<feature type="domain" description="Agenet" evidence="1">
    <location>
        <begin position="5"/>
        <end position="88"/>
    </location>
</feature>
<evidence type="ECO:0000313" key="3">
    <source>
        <dbReference type="Proteomes" id="UP000197138"/>
    </source>
</evidence>
<dbReference type="Pfam" id="PF05641">
    <property type="entry name" value="Agenet"/>
    <property type="match status" value="3"/>
</dbReference>
<evidence type="ECO:0000313" key="4">
    <source>
        <dbReference type="Proteomes" id="UP000515151"/>
    </source>
</evidence>
<dbReference type="SMART" id="SM00743">
    <property type="entry name" value="Agenet"/>
    <property type="match status" value="4"/>
</dbReference>
<dbReference type="CDD" id="cd20406">
    <property type="entry name" value="Tudor_Agenet_AtDUF_rpt2_4"/>
    <property type="match status" value="2"/>
</dbReference>
<proteinExistence type="predicted"/>
<dbReference type="InterPro" id="IPR014002">
    <property type="entry name" value="Agenet_dom_plant"/>
</dbReference>
<protein>
    <submittedName>
        <fullName evidence="5">Protein AGENET DOMAIN (AGD)-CONTAINING P1</fullName>
    </submittedName>
</protein>
<reference evidence="4" key="3">
    <citation type="journal article" date="2020" name="Plant Biotechnol. J.">
        <title>The pomegranate (Punica granatum L.) draft genome dissects genetic divergence between soft- and hard-seeded cultivars.</title>
        <authorList>
            <person name="Luo X."/>
            <person name="Li H."/>
            <person name="Wu Z."/>
            <person name="Yao W."/>
            <person name="Zhao P."/>
            <person name="Cao D."/>
            <person name="Yu H."/>
            <person name="Li K."/>
            <person name="Poudel K."/>
            <person name="Zhao D."/>
            <person name="Zhang F."/>
            <person name="Xia X."/>
            <person name="Chen L."/>
            <person name="Wang Q."/>
            <person name="Jing D."/>
            <person name="Cao S."/>
        </authorList>
    </citation>
    <scope>NUCLEOTIDE SEQUENCE [LARGE SCALE GENOMIC DNA]</scope>
</reference>
<feature type="domain" description="Agenet" evidence="1">
    <location>
        <begin position="173"/>
        <end position="241"/>
    </location>
</feature>
<evidence type="ECO:0000259" key="1">
    <source>
        <dbReference type="SMART" id="SM00743"/>
    </source>
</evidence>
<organism evidence="2 3">
    <name type="scientific">Punica granatum</name>
    <name type="common">Pomegranate</name>
    <dbReference type="NCBI Taxonomy" id="22663"/>
    <lineage>
        <taxon>Eukaryota</taxon>
        <taxon>Viridiplantae</taxon>
        <taxon>Streptophyta</taxon>
        <taxon>Embryophyta</taxon>
        <taxon>Tracheophyta</taxon>
        <taxon>Spermatophyta</taxon>
        <taxon>Magnoliopsida</taxon>
        <taxon>eudicotyledons</taxon>
        <taxon>Gunneridae</taxon>
        <taxon>Pentapetalae</taxon>
        <taxon>rosids</taxon>
        <taxon>malvids</taxon>
        <taxon>Myrtales</taxon>
        <taxon>Lythraceae</taxon>
        <taxon>Punica</taxon>
    </lineage>
</organism>
<sequence>MPPAASFSPGDAVEIASNDDGFRGSWFTGIVIRLLSAPSSSGRRKTAGKATLRYLIQFDTLFEDEAGTKRLMEEVDEYQMRPLPPREPRRAFKLGEEVDAYYNDGWWEGSITAELGSGKFEVYFRASKESIQFKSESLRLHREWTNNAWFPPFDEEKRGSAAVEAKVAGTTNQRFKKGALVEVSSDEDGFRGAWFSAKIDKEISKGKYLVQYQNFRNDDDTNFLLEEIDALHIRPRPPQTKASGDFKLLDEVDALYNDGWWVGVVSKVLKNSRFFVYFRDTNEELEFSGSELRPHQEWIGGKWIIASQSLKL</sequence>